<comment type="caution">
    <text evidence="2">The sequence shown here is derived from an EMBL/GenBank/DDBJ whole genome shotgun (WGS) entry which is preliminary data.</text>
</comment>
<keyword evidence="3" id="KW-1185">Reference proteome</keyword>
<name>A0A835ICY7_9MAGN</name>
<accession>A0A835ICY7</accession>
<evidence type="ECO:0000313" key="2">
    <source>
        <dbReference type="EMBL" id="KAF9614283.1"/>
    </source>
</evidence>
<organism evidence="2 3">
    <name type="scientific">Coptis chinensis</name>
    <dbReference type="NCBI Taxonomy" id="261450"/>
    <lineage>
        <taxon>Eukaryota</taxon>
        <taxon>Viridiplantae</taxon>
        <taxon>Streptophyta</taxon>
        <taxon>Embryophyta</taxon>
        <taxon>Tracheophyta</taxon>
        <taxon>Spermatophyta</taxon>
        <taxon>Magnoliopsida</taxon>
        <taxon>Ranunculales</taxon>
        <taxon>Ranunculaceae</taxon>
        <taxon>Coptidoideae</taxon>
        <taxon>Coptis</taxon>
    </lineage>
</organism>
<evidence type="ECO:0000313" key="3">
    <source>
        <dbReference type="Proteomes" id="UP000631114"/>
    </source>
</evidence>
<gene>
    <name evidence="2" type="ORF">IFM89_017146</name>
</gene>
<feature type="region of interest" description="Disordered" evidence="1">
    <location>
        <begin position="103"/>
        <end position="126"/>
    </location>
</feature>
<dbReference type="EMBL" id="JADFTS010000003">
    <property type="protein sequence ID" value="KAF9614283.1"/>
    <property type="molecule type" value="Genomic_DNA"/>
</dbReference>
<dbReference type="AlphaFoldDB" id="A0A835ICY7"/>
<sequence>MKPKDLILEVLDQFGVNISYFTAWKAKGQALVDKYSLAVMGLLHQRRELACEMADNELIPAVRDVIERLEKKHTSPFYHVNAFRATYGGYIFPFDNEEDWGKVKPEDVVQPPPLERHPGRPKKQRG</sequence>
<proteinExistence type="predicted"/>
<dbReference type="Proteomes" id="UP000631114">
    <property type="component" value="Unassembled WGS sequence"/>
</dbReference>
<evidence type="ECO:0000256" key="1">
    <source>
        <dbReference type="SAM" id="MobiDB-lite"/>
    </source>
</evidence>
<reference evidence="2 3" key="1">
    <citation type="submission" date="2020-10" db="EMBL/GenBank/DDBJ databases">
        <title>The Coptis chinensis genome and diversification of protoberbering-type alkaloids.</title>
        <authorList>
            <person name="Wang B."/>
            <person name="Shu S."/>
            <person name="Song C."/>
            <person name="Liu Y."/>
        </authorList>
    </citation>
    <scope>NUCLEOTIDE SEQUENCE [LARGE SCALE GENOMIC DNA]</scope>
    <source>
        <strain evidence="2">HL-2020</strain>
        <tissue evidence="2">Leaf</tissue>
    </source>
</reference>
<dbReference type="OrthoDB" id="1260026at2759"/>
<protein>
    <submittedName>
        <fullName evidence="2">Uncharacterized protein</fullName>
    </submittedName>
</protein>